<feature type="region of interest" description="Disordered" evidence="1">
    <location>
        <begin position="1"/>
        <end position="71"/>
    </location>
</feature>
<gene>
    <name evidence="2" type="ORF">FK267_00655</name>
</gene>
<evidence type="ECO:0000313" key="3">
    <source>
        <dbReference type="Proteomes" id="UP000317942"/>
    </source>
</evidence>
<evidence type="ECO:0000256" key="1">
    <source>
        <dbReference type="SAM" id="MobiDB-lite"/>
    </source>
</evidence>
<dbReference type="GeneID" id="64213779"/>
<dbReference type="Proteomes" id="UP000317942">
    <property type="component" value="Unassembled WGS sequence"/>
</dbReference>
<dbReference type="AlphaFoldDB" id="A0A508BKU7"/>
<feature type="compositionally biased region" description="Low complexity" evidence="1">
    <location>
        <begin position="1"/>
        <end position="16"/>
    </location>
</feature>
<reference evidence="2 3" key="1">
    <citation type="submission" date="2019-06" db="EMBL/GenBank/DDBJ databases">
        <title>Draft genome sequence of Actinomyces oris CCUG 34288T.</title>
        <authorList>
            <person name="Salva-Serra F."/>
            <person name="Cardew S."/>
            <person name="Moore E."/>
        </authorList>
    </citation>
    <scope>NUCLEOTIDE SEQUENCE [LARGE SCALE GENOMIC DNA]</scope>
    <source>
        <strain evidence="2 3">CCUG 34288</strain>
    </source>
</reference>
<proteinExistence type="predicted"/>
<dbReference type="EMBL" id="VICC01000001">
    <property type="protein sequence ID" value="TQD63146.1"/>
    <property type="molecule type" value="Genomic_DNA"/>
</dbReference>
<protein>
    <submittedName>
        <fullName evidence="2">Uncharacterized protein</fullName>
    </submittedName>
</protein>
<sequence>MLPPTTCTPASTPSYSHPEGARPDVLAGSGRLDSPVATTSSVTTNDDHGRGRWGNPDDAEPTPTASSPTGHLPWCHPTACLPGQHIADLGPVPGTGVNTPVRITAICNLDAPVLVIPDVVIDSPEAAQHLRTALDTYTRALEAYQTAGTWTPR</sequence>
<name>A0A508BKU7_9ACTO</name>
<organism evidence="2 3">
    <name type="scientific">Actinomyces oris</name>
    <dbReference type="NCBI Taxonomy" id="544580"/>
    <lineage>
        <taxon>Bacteria</taxon>
        <taxon>Bacillati</taxon>
        <taxon>Actinomycetota</taxon>
        <taxon>Actinomycetes</taxon>
        <taxon>Actinomycetales</taxon>
        <taxon>Actinomycetaceae</taxon>
        <taxon>Actinomyces</taxon>
    </lineage>
</organism>
<dbReference type="RefSeq" id="WP_141405821.1">
    <property type="nucleotide sequence ID" value="NZ_CP066060.1"/>
</dbReference>
<accession>A0A508BKU7</accession>
<evidence type="ECO:0000313" key="2">
    <source>
        <dbReference type="EMBL" id="TQD63146.1"/>
    </source>
</evidence>
<comment type="caution">
    <text evidence="2">The sequence shown here is derived from an EMBL/GenBank/DDBJ whole genome shotgun (WGS) entry which is preliminary data.</text>
</comment>